<gene>
    <name evidence="1" type="ORF">J0M35_13385</name>
</gene>
<dbReference type="Proteomes" id="UP000664277">
    <property type="component" value="Unassembled WGS sequence"/>
</dbReference>
<protein>
    <submittedName>
        <fullName evidence="1">Uncharacterized protein</fullName>
    </submittedName>
</protein>
<organism evidence="1 2">
    <name type="scientific">Candidatus Obscuribacter phosphatis</name>
    <dbReference type="NCBI Taxonomy" id="1906157"/>
    <lineage>
        <taxon>Bacteria</taxon>
        <taxon>Bacillati</taxon>
        <taxon>Candidatus Melainabacteria</taxon>
        <taxon>Candidatus Obscuribacterales</taxon>
        <taxon>Candidatus Obscuribacteraceae</taxon>
        <taxon>Candidatus Obscuribacter</taxon>
    </lineage>
</organism>
<dbReference type="AlphaFoldDB" id="A0A8J7PJ72"/>
<evidence type="ECO:0000313" key="2">
    <source>
        <dbReference type="Proteomes" id="UP000664277"/>
    </source>
</evidence>
<proteinExistence type="predicted"/>
<reference evidence="1" key="1">
    <citation type="submission" date="2021-02" db="EMBL/GenBank/DDBJ databases">
        <title>Genome-Resolved Metagenomics of a Microbial Community Performing Photosynthetic Biological Nutrient Removal.</title>
        <authorList>
            <person name="Mcdaniel E.A."/>
        </authorList>
    </citation>
    <scope>NUCLEOTIDE SEQUENCE</scope>
    <source>
        <strain evidence="1">UWPOB_OBS1</strain>
    </source>
</reference>
<evidence type="ECO:0000313" key="1">
    <source>
        <dbReference type="EMBL" id="MBN8661353.1"/>
    </source>
</evidence>
<comment type="caution">
    <text evidence="1">The sequence shown here is derived from an EMBL/GenBank/DDBJ whole genome shotgun (WGS) entry which is preliminary data.</text>
</comment>
<dbReference type="EMBL" id="JAFLCK010000019">
    <property type="protein sequence ID" value="MBN8661353.1"/>
    <property type="molecule type" value="Genomic_DNA"/>
</dbReference>
<sequence>MIKLSKPVQLLQWGEGTNTTNQRWIEVGKGRIVGNPRRQDGVTDVVIVLDGSLSKIDAKRETDFVKIMQQGEGMTPRAARWGEVAMGTLKSVSSSGGQTLVTIAVKAATKVGP</sequence>
<name>A0A8J7PJ72_9BACT</name>
<accession>A0A8J7PJ72</accession>